<dbReference type="EMBL" id="SLWM01000031">
    <property type="protein sequence ID" value="TCO11383.1"/>
    <property type="molecule type" value="Genomic_DNA"/>
</dbReference>
<dbReference type="CDD" id="cd02440">
    <property type="entry name" value="AdoMet_MTases"/>
    <property type="match status" value="1"/>
</dbReference>
<comment type="caution">
    <text evidence="2">The sequence shown here is derived from an EMBL/GenBank/DDBJ whole genome shotgun (WGS) entry which is preliminary data.</text>
</comment>
<name>A0ABY2B8C8_9ACTN</name>
<dbReference type="SUPFAM" id="SSF53335">
    <property type="entry name" value="S-adenosyl-L-methionine-dependent methyltransferases"/>
    <property type="match status" value="1"/>
</dbReference>
<dbReference type="GO" id="GO:0032259">
    <property type="term" value="P:methylation"/>
    <property type="evidence" value="ECO:0007669"/>
    <property type="project" value="UniProtKB-KW"/>
</dbReference>
<protein>
    <submittedName>
        <fullName evidence="2">Methyltransferase family protein</fullName>
    </submittedName>
</protein>
<proteinExistence type="predicted"/>
<organism evidence="2 3">
    <name type="scientific">Kribbella orskensis</name>
    <dbReference type="NCBI Taxonomy" id="2512216"/>
    <lineage>
        <taxon>Bacteria</taxon>
        <taxon>Bacillati</taxon>
        <taxon>Actinomycetota</taxon>
        <taxon>Actinomycetes</taxon>
        <taxon>Propionibacteriales</taxon>
        <taxon>Kribbellaceae</taxon>
        <taxon>Kribbella</taxon>
    </lineage>
</organism>
<dbReference type="Proteomes" id="UP000295818">
    <property type="component" value="Unassembled WGS sequence"/>
</dbReference>
<dbReference type="Gene3D" id="3.40.50.150">
    <property type="entry name" value="Vaccinia Virus protein VP39"/>
    <property type="match status" value="1"/>
</dbReference>
<evidence type="ECO:0000313" key="2">
    <source>
        <dbReference type="EMBL" id="TCO11383.1"/>
    </source>
</evidence>
<gene>
    <name evidence="2" type="ORF">EV644_13146</name>
</gene>
<reference evidence="2 3" key="1">
    <citation type="journal article" date="2015" name="Stand. Genomic Sci.">
        <title>Genomic Encyclopedia of Bacterial and Archaeal Type Strains, Phase III: the genomes of soil and plant-associated and newly described type strains.</title>
        <authorList>
            <person name="Whitman W.B."/>
            <person name="Woyke T."/>
            <person name="Klenk H.P."/>
            <person name="Zhou Y."/>
            <person name="Lilburn T.G."/>
            <person name="Beck B.J."/>
            <person name="De Vos P."/>
            <person name="Vandamme P."/>
            <person name="Eisen J.A."/>
            <person name="Garrity G."/>
            <person name="Hugenholtz P."/>
            <person name="Kyrpides N.C."/>
        </authorList>
    </citation>
    <scope>NUCLEOTIDE SEQUENCE [LARGE SCALE GENOMIC DNA]</scope>
    <source>
        <strain evidence="2 3">VKM Ac-2538</strain>
    </source>
</reference>
<sequence length="272" mass="29458">MSTVEVMERIRAHYTQQHNEVARLTSTLKGRLELQRVQDLLSAYLPSAPARVADVGGGPGVHAKWLQDRGYDVTLLDPIERHVDEARATGVNAVLGDARRLPWPSESVDALLMAGPIYHLREPSDRGLALREAARVLRPGGLIAVVAINRAANLIGSTLANTLTQRLSVVEEILETGYSEANERMAETCYHSVAQLRGELAQVASAVTVHGLTGPGGWLTMIADAHFSDSAIPTTFTDPDPLETALLCTRLADRHPELVHSSSLLFAVGRRA</sequence>
<keyword evidence="2" id="KW-0808">Transferase</keyword>
<dbReference type="PANTHER" id="PTHR43591:SF110">
    <property type="entry name" value="RHODANESE DOMAIN-CONTAINING PROTEIN"/>
    <property type="match status" value="1"/>
</dbReference>
<evidence type="ECO:0000259" key="1">
    <source>
        <dbReference type="Pfam" id="PF08241"/>
    </source>
</evidence>
<dbReference type="PANTHER" id="PTHR43591">
    <property type="entry name" value="METHYLTRANSFERASE"/>
    <property type="match status" value="1"/>
</dbReference>
<accession>A0ABY2B8C8</accession>
<keyword evidence="3" id="KW-1185">Reference proteome</keyword>
<dbReference type="InterPro" id="IPR029063">
    <property type="entry name" value="SAM-dependent_MTases_sf"/>
</dbReference>
<keyword evidence="2" id="KW-0489">Methyltransferase</keyword>
<dbReference type="Pfam" id="PF08241">
    <property type="entry name" value="Methyltransf_11"/>
    <property type="match status" value="1"/>
</dbReference>
<dbReference type="InterPro" id="IPR013216">
    <property type="entry name" value="Methyltransf_11"/>
</dbReference>
<dbReference type="GO" id="GO:0008168">
    <property type="term" value="F:methyltransferase activity"/>
    <property type="evidence" value="ECO:0007669"/>
    <property type="project" value="UniProtKB-KW"/>
</dbReference>
<evidence type="ECO:0000313" key="3">
    <source>
        <dbReference type="Proteomes" id="UP000295818"/>
    </source>
</evidence>
<feature type="domain" description="Methyltransferase type 11" evidence="1">
    <location>
        <begin position="54"/>
        <end position="144"/>
    </location>
</feature>